<dbReference type="PANTHER" id="PTHR38011:SF11">
    <property type="entry name" value="2,5-DIAMINO-6-RIBOSYLAMINO-4(3H)-PYRIMIDINONE 5'-PHOSPHATE REDUCTASE"/>
    <property type="match status" value="1"/>
</dbReference>
<gene>
    <name evidence="2" type="ORF">H1W00_11015</name>
</gene>
<sequence length="189" mass="20328">MRELVYYVAVSIDGFIAEPDGAFDAFPVTGDHAAVLTSDFADAVPSGFLEALGIAPPRTRFDTVIQGSRSYQIALDEGIQNPYAHLREYVATRSGATPPDGVTYTADPLATIRELKQEDGLGIYLCGGGELGGSLLPEIDRLVLKRYPIVLGDGIRLFGGADPTVAPFDLVSTRRFESGLVIEEYVRST</sequence>
<dbReference type="Proteomes" id="UP000550354">
    <property type="component" value="Unassembled WGS sequence"/>
</dbReference>
<dbReference type="Gene3D" id="3.40.430.10">
    <property type="entry name" value="Dihydrofolate Reductase, subunit A"/>
    <property type="match status" value="1"/>
</dbReference>
<evidence type="ECO:0000313" key="2">
    <source>
        <dbReference type="EMBL" id="MBA4609007.1"/>
    </source>
</evidence>
<dbReference type="InterPro" id="IPR002734">
    <property type="entry name" value="RibDG_C"/>
</dbReference>
<keyword evidence="3" id="KW-1185">Reference proteome</keyword>
<dbReference type="PANTHER" id="PTHR38011">
    <property type="entry name" value="DIHYDROFOLATE REDUCTASE FAMILY PROTEIN (AFU_ORTHOLOGUE AFUA_8G06820)"/>
    <property type="match status" value="1"/>
</dbReference>
<feature type="domain" description="Bacterial bifunctional deaminase-reductase C-terminal" evidence="1">
    <location>
        <begin position="5"/>
        <end position="181"/>
    </location>
</feature>
<protein>
    <submittedName>
        <fullName evidence="2">Dihydrofolate reductase family protein</fullName>
    </submittedName>
</protein>
<dbReference type="InterPro" id="IPR050765">
    <property type="entry name" value="Riboflavin_Biosynth_HTPR"/>
</dbReference>
<dbReference type="GO" id="GO:0008703">
    <property type="term" value="F:5-amino-6-(5-phosphoribosylamino)uracil reductase activity"/>
    <property type="evidence" value="ECO:0007669"/>
    <property type="project" value="InterPro"/>
</dbReference>
<comment type="caution">
    <text evidence="2">The sequence shown here is derived from an EMBL/GenBank/DDBJ whole genome shotgun (WGS) entry which is preliminary data.</text>
</comment>
<dbReference type="RefSeq" id="WP_181755743.1">
    <property type="nucleotide sequence ID" value="NZ_JACEOG010000001.1"/>
</dbReference>
<accession>A0A838XGN7</accession>
<organism evidence="2 3">
    <name type="scientific">Aeromicrobium phoceense</name>
    <dbReference type="NCBI Taxonomy" id="2754045"/>
    <lineage>
        <taxon>Bacteria</taxon>
        <taxon>Bacillati</taxon>
        <taxon>Actinomycetota</taxon>
        <taxon>Actinomycetes</taxon>
        <taxon>Propionibacteriales</taxon>
        <taxon>Nocardioidaceae</taxon>
        <taxon>Aeromicrobium</taxon>
    </lineage>
</organism>
<dbReference type="InterPro" id="IPR024072">
    <property type="entry name" value="DHFR-like_dom_sf"/>
</dbReference>
<dbReference type="EMBL" id="JACEOG010000001">
    <property type="protein sequence ID" value="MBA4609007.1"/>
    <property type="molecule type" value="Genomic_DNA"/>
</dbReference>
<evidence type="ECO:0000313" key="3">
    <source>
        <dbReference type="Proteomes" id="UP000550354"/>
    </source>
</evidence>
<evidence type="ECO:0000259" key="1">
    <source>
        <dbReference type="Pfam" id="PF01872"/>
    </source>
</evidence>
<reference evidence="2 3" key="1">
    <citation type="submission" date="2020-07" db="EMBL/GenBank/DDBJ databases">
        <title>Draft genome and description of Aeromicrobium phoceense strain Marseille-Q0843 isolated from healthy skin swab.</title>
        <authorList>
            <person name="Boxberger M."/>
            <person name="La Scola B."/>
        </authorList>
    </citation>
    <scope>NUCLEOTIDE SEQUENCE [LARGE SCALE GENOMIC DNA]</scope>
    <source>
        <strain evidence="2 3">Marseille-Q0843</strain>
    </source>
</reference>
<proteinExistence type="predicted"/>
<name>A0A838XGN7_9ACTN</name>
<dbReference type="GO" id="GO:0009231">
    <property type="term" value="P:riboflavin biosynthetic process"/>
    <property type="evidence" value="ECO:0007669"/>
    <property type="project" value="InterPro"/>
</dbReference>
<dbReference type="Pfam" id="PF01872">
    <property type="entry name" value="RibD_C"/>
    <property type="match status" value="1"/>
</dbReference>
<dbReference type="AlphaFoldDB" id="A0A838XGN7"/>
<dbReference type="SUPFAM" id="SSF53597">
    <property type="entry name" value="Dihydrofolate reductase-like"/>
    <property type="match status" value="1"/>
</dbReference>